<comment type="caution">
    <text evidence="2">The sequence shown here is derived from an EMBL/GenBank/DDBJ whole genome shotgun (WGS) entry which is preliminary data.</text>
</comment>
<proteinExistence type="predicted"/>
<protein>
    <recommendedName>
        <fullName evidence="1">Heterokaryon incompatibility domain-containing protein</fullName>
    </recommendedName>
</protein>
<dbReference type="EMBL" id="MRCU01000010">
    <property type="protein sequence ID" value="RKK10898.1"/>
    <property type="molecule type" value="Genomic_DNA"/>
</dbReference>
<dbReference type="Proteomes" id="UP000270866">
    <property type="component" value="Unassembled WGS sequence"/>
</dbReference>
<name>A0A3L6N0U1_FUSOX</name>
<dbReference type="Pfam" id="PF06985">
    <property type="entry name" value="HET"/>
    <property type="match status" value="1"/>
</dbReference>
<evidence type="ECO:0000259" key="1">
    <source>
        <dbReference type="Pfam" id="PF06985"/>
    </source>
</evidence>
<dbReference type="PANTHER" id="PTHR33112">
    <property type="entry name" value="DOMAIN PROTEIN, PUTATIVE-RELATED"/>
    <property type="match status" value="1"/>
</dbReference>
<accession>A0A3L6N0U1</accession>
<dbReference type="InterPro" id="IPR010730">
    <property type="entry name" value="HET"/>
</dbReference>
<feature type="domain" description="Heterokaryon incompatibility" evidence="1">
    <location>
        <begin position="101"/>
        <end position="247"/>
    </location>
</feature>
<organism evidence="2 3">
    <name type="scientific">Fusarium oxysporum f. sp. cepae</name>
    <dbReference type="NCBI Taxonomy" id="396571"/>
    <lineage>
        <taxon>Eukaryota</taxon>
        <taxon>Fungi</taxon>
        <taxon>Dikarya</taxon>
        <taxon>Ascomycota</taxon>
        <taxon>Pezizomycotina</taxon>
        <taxon>Sordariomycetes</taxon>
        <taxon>Hypocreomycetidae</taxon>
        <taxon>Hypocreales</taxon>
        <taxon>Nectriaceae</taxon>
        <taxon>Fusarium</taxon>
        <taxon>Fusarium oxysporum species complex</taxon>
    </lineage>
</organism>
<gene>
    <name evidence="2" type="ORF">BFJ65_g14893</name>
</gene>
<evidence type="ECO:0000313" key="3">
    <source>
        <dbReference type="Proteomes" id="UP000270866"/>
    </source>
</evidence>
<reference evidence="2 3" key="1">
    <citation type="journal article" date="2018" name="Sci. Rep.">
        <title>Characterisation of pathogen-specific regions and novel effector candidates in Fusarium oxysporum f. sp. cepae.</title>
        <authorList>
            <person name="Armitage A.D."/>
            <person name="Taylor A."/>
            <person name="Sobczyk M.K."/>
            <person name="Baxter L."/>
            <person name="Greenfield B.P."/>
            <person name="Bates H.J."/>
            <person name="Wilson F."/>
            <person name="Jackson A.C."/>
            <person name="Ott S."/>
            <person name="Harrison R.J."/>
            <person name="Clarkson J.P."/>
        </authorList>
    </citation>
    <scope>NUCLEOTIDE SEQUENCE [LARGE SCALE GENOMIC DNA]</scope>
    <source>
        <strain evidence="2 3">FoC_Fus2</strain>
    </source>
</reference>
<dbReference type="PANTHER" id="PTHR33112:SF10">
    <property type="entry name" value="TOL"/>
    <property type="match status" value="1"/>
</dbReference>
<evidence type="ECO:0000313" key="2">
    <source>
        <dbReference type="EMBL" id="RKK10898.1"/>
    </source>
</evidence>
<sequence>MARTISYGIEVNNSGAILHRLLYSDLVSLKQSDGRAQVRFPVLPHPLRFALLRAWLQRCDKRHYICKRSDNKPTMPTRLLHVVDSENLRLISGKEIGADKYIALSHCWGMLEPETMPGYCTTIRNISDRGKGFKITDLPQTFRDAIEVARELKVHYLWIDSLCIKQGPDGDWKDEAKGMEDVYSSAYCTLAATSAVDSNAGFLKRGASNVYVQDGSGQHISVSTNRCDFDEEVEQATLNTRAWVMQERLLSCRTIHFGARQMYFECGSGVYCEDMTRLKSSAGNKYFKLDPKFPDRLRTSGFHSTISFIQSFLEDYSKRGLSKPTDRAVAISGLAQRIERALSCEARYGVFEFFFHRNLLWQRSDLEKTERIKYEESDKVPSWSWMAYPGGIKFIEFEEVGYGKLELFDKLKFDQEDKRALITDIWTFRDCHLNRKERSDTGRYEVLDSGEKVRGWAMYDVKHGEGFDNERAVVIGRTSPEWRTERQEYYILVVRRKAGSKADNEYERVGLGRVQVGYLSRRQSGVRVM</sequence>
<dbReference type="AlphaFoldDB" id="A0A3L6N0U1"/>